<reference evidence="11 12" key="1">
    <citation type="journal article" date="2012" name="Science">
        <title>The Paleozoic origin of enzymatic lignin decomposition reconstructed from 31 fungal genomes.</title>
        <authorList>
            <person name="Floudas D."/>
            <person name="Binder M."/>
            <person name="Riley R."/>
            <person name="Barry K."/>
            <person name="Blanchette R.A."/>
            <person name="Henrissat B."/>
            <person name="Martinez A.T."/>
            <person name="Otillar R."/>
            <person name="Spatafora J.W."/>
            <person name="Yadav J.S."/>
            <person name="Aerts A."/>
            <person name="Benoit I."/>
            <person name="Boyd A."/>
            <person name="Carlson A."/>
            <person name="Copeland A."/>
            <person name="Coutinho P.M."/>
            <person name="de Vries R.P."/>
            <person name="Ferreira P."/>
            <person name="Findley K."/>
            <person name="Foster B."/>
            <person name="Gaskell J."/>
            <person name="Glotzer D."/>
            <person name="Gorecki P."/>
            <person name="Heitman J."/>
            <person name="Hesse C."/>
            <person name="Hori C."/>
            <person name="Igarashi K."/>
            <person name="Jurgens J.A."/>
            <person name="Kallen N."/>
            <person name="Kersten P."/>
            <person name="Kohler A."/>
            <person name="Kuees U."/>
            <person name="Kumar T.K.A."/>
            <person name="Kuo A."/>
            <person name="LaButti K."/>
            <person name="Larrondo L.F."/>
            <person name="Lindquist E."/>
            <person name="Ling A."/>
            <person name="Lombard V."/>
            <person name="Lucas S."/>
            <person name="Lundell T."/>
            <person name="Martin R."/>
            <person name="McLaughlin D.J."/>
            <person name="Morgenstern I."/>
            <person name="Morin E."/>
            <person name="Murat C."/>
            <person name="Nagy L.G."/>
            <person name="Nolan M."/>
            <person name="Ohm R.A."/>
            <person name="Patyshakuliyeva A."/>
            <person name="Rokas A."/>
            <person name="Ruiz-Duenas F.J."/>
            <person name="Sabat G."/>
            <person name="Salamov A."/>
            <person name="Samejima M."/>
            <person name="Schmutz J."/>
            <person name="Slot J.C."/>
            <person name="St John F."/>
            <person name="Stenlid J."/>
            <person name="Sun H."/>
            <person name="Sun S."/>
            <person name="Syed K."/>
            <person name="Tsang A."/>
            <person name="Wiebenga A."/>
            <person name="Young D."/>
            <person name="Pisabarro A."/>
            <person name="Eastwood D.C."/>
            <person name="Martin F."/>
            <person name="Cullen D."/>
            <person name="Grigoriev I.V."/>
            <person name="Hibbett D.S."/>
        </authorList>
    </citation>
    <scope>NUCLEOTIDE SEQUENCE [LARGE SCALE GENOMIC DNA]</scope>
    <source>
        <strain evidence="11 12">DJM-731 SS1</strain>
    </source>
</reference>
<dbReference type="PANTHER" id="PTHR46300">
    <property type="entry name" value="P450, PUTATIVE (EUROFUNG)-RELATED-RELATED"/>
    <property type="match status" value="1"/>
</dbReference>
<gene>
    <name evidence="11" type="ORF">DACRYDRAFT_89862</name>
</gene>
<keyword evidence="5 9" id="KW-0479">Metal-binding</keyword>
<evidence type="ECO:0000256" key="6">
    <source>
        <dbReference type="ARBA" id="ARBA00023002"/>
    </source>
</evidence>
<evidence type="ECO:0000256" key="5">
    <source>
        <dbReference type="ARBA" id="ARBA00022723"/>
    </source>
</evidence>
<keyword evidence="6 10" id="KW-0560">Oxidoreductase</keyword>
<evidence type="ECO:0000256" key="7">
    <source>
        <dbReference type="ARBA" id="ARBA00023004"/>
    </source>
</evidence>
<keyword evidence="4 9" id="KW-0349">Heme</keyword>
<keyword evidence="7 9" id="KW-0408">Iron</keyword>
<dbReference type="GO" id="GO:0004497">
    <property type="term" value="F:monooxygenase activity"/>
    <property type="evidence" value="ECO:0007669"/>
    <property type="project" value="UniProtKB-KW"/>
</dbReference>
<comment type="pathway">
    <text evidence="2">Secondary metabolite biosynthesis.</text>
</comment>
<evidence type="ECO:0000256" key="9">
    <source>
        <dbReference type="PIRSR" id="PIRSR602401-1"/>
    </source>
</evidence>
<dbReference type="InterPro" id="IPR002401">
    <property type="entry name" value="Cyt_P450_E_grp-I"/>
</dbReference>
<dbReference type="HOGENOM" id="CLU_001570_2_3_1"/>
<evidence type="ECO:0000256" key="2">
    <source>
        <dbReference type="ARBA" id="ARBA00005179"/>
    </source>
</evidence>
<organism evidence="11 12">
    <name type="scientific">Dacryopinax primogenitus (strain DJM 731)</name>
    <name type="common">Brown rot fungus</name>
    <dbReference type="NCBI Taxonomy" id="1858805"/>
    <lineage>
        <taxon>Eukaryota</taxon>
        <taxon>Fungi</taxon>
        <taxon>Dikarya</taxon>
        <taxon>Basidiomycota</taxon>
        <taxon>Agaricomycotina</taxon>
        <taxon>Dacrymycetes</taxon>
        <taxon>Dacrymycetales</taxon>
        <taxon>Dacrymycetaceae</taxon>
        <taxon>Dacryopinax</taxon>
    </lineage>
</organism>
<accession>M5FSG5</accession>
<evidence type="ECO:0000256" key="10">
    <source>
        <dbReference type="RuleBase" id="RU000461"/>
    </source>
</evidence>
<dbReference type="GO" id="GO:0016705">
    <property type="term" value="F:oxidoreductase activity, acting on paired donors, with incorporation or reduction of molecular oxygen"/>
    <property type="evidence" value="ECO:0007669"/>
    <property type="project" value="InterPro"/>
</dbReference>
<dbReference type="InterPro" id="IPR017972">
    <property type="entry name" value="Cyt_P450_CS"/>
</dbReference>
<evidence type="ECO:0000313" key="12">
    <source>
        <dbReference type="Proteomes" id="UP000030653"/>
    </source>
</evidence>
<comment type="similarity">
    <text evidence="3 10">Belongs to the cytochrome P450 family.</text>
</comment>
<keyword evidence="12" id="KW-1185">Reference proteome</keyword>
<dbReference type="PROSITE" id="PS00086">
    <property type="entry name" value="CYTOCHROME_P450"/>
    <property type="match status" value="1"/>
</dbReference>
<protein>
    <submittedName>
        <fullName evidence="11">Cytochrome P450</fullName>
    </submittedName>
</protein>
<dbReference type="InterPro" id="IPR036396">
    <property type="entry name" value="Cyt_P450_sf"/>
</dbReference>
<evidence type="ECO:0000256" key="3">
    <source>
        <dbReference type="ARBA" id="ARBA00010617"/>
    </source>
</evidence>
<feature type="binding site" description="axial binding residue" evidence="9">
    <location>
        <position position="442"/>
    </location>
    <ligand>
        <name>heme</name>
        <dbReference type="ChEBI" id="CHEBI:30413"/>
    </ligand>
    <ligandPart>
        <name>Fe</name>
        <dbReference type="ChEBI" id="CHEBI:18248"/>
    </ligandPart>
</feature>
<dbReference type="Proteomes" id="UP000030653">
    <property type="component" value="Unassembled WGS sequence"/>
</dbReference>
<dbReference type="EMBL" id="JH795867">
    <property type="protein sequence ID" value="EJU00371.1"/>
    <property type="molecule type" value="Genomic_DNA"/>
</dbReference>
<dbReference type="Gene3D" id="1.10.630.10">
    <property type="entry name" value="Cytochrome P450"/>
    <property type="match status" value="1"/>
</dbReference>
<dbReference type="STRING" id="1858805.M5FSG5"/>
<proteinExistence type="inferred from homology"/>
<dbReference type="OMA" id="GRSKDHQ"/>
<dbReference type="AlphaFoldDB" id="M5FSG5"/>
<dbReference type="GeneID" id="63691998"/>
<dbReference type="PANTHER" id="PTHR46300:SF7">
    <property type="entry name" value="P450, PUTATIVE (EUROFUNG)-RELATED"/>
    <property type="match status" value="1"/>
</dbReference>
<comment type="cofactor">
    <cofactor evidence="1 9">
        <name>heme</name>
        <dbReference type="ChEBI" id="CHEBI:30413"/>
    </cofactor>
</comment>
<dbReference type="RefSeq" id="XP_040627268.1">
    <property type="nucleotide sequence ID" value="XM_040776936.1"/>
</dbReference>
<dbReference type="InterPro" id="IPR001128">
    <property type="entry name" value="Cyt_P450"/>
</dbReference>
<dbReference type="GO" id="GO:0020037">
    <property type="term" value="F:heme binding"/>
    <property type="evidence" value="ECO:0007669"/>
    <property type="project" value="InterPro"/>
</dbReference>
<evidence type="ECO:0000256" key="8">
    <source>
        <dbReference type="ARBA" id="ARBA00023033"/>
    </source>
</evidence>
<evidence type="ECO:0000256" key="1">
    <source>
        <dbReference type="ARBA" id="ARBA00001971"/>
    </source>
</evidence>
<sequence>MFVATFSPSWIALAAVALALVVYWTCTARRIHYPPGPQGKWFIGNLHDVPKEQQWRTYAAWKGIYGPIIHLNFLGGTHVVVLNDVKTVTDLLEKRANIYSDRPMTTMNTKLVNRQRSPFFVPFADPRFRIYRKMLHDTLGSRPMRDIWPVQQEEVKIFLGNLLASPEQFEAHIRSNAASVIMKIAYGYKIKARDDPFVAAVEEAFINGYIITTPGRWLVDSFPILRFLPEWFPGANFKKKARYYREQMHGAYQGPLDWVKAQMAAGVAISSFVSRQLASKGEQASDDHYEDILLNVAGSMFVGAADTTVSAMISFFYIMTTHPEVQRRAQAEIFTAVGADRLPTMEDRGSLPYVNCVLKEIFRWCPPGPLSLPHSLTQDDVYNGYGIPAGTVVQANIWALMHDETMYPDPLVFDPDRFSGVGGRTVQQDPTRWVWGFGRRVCPGQHLAEAMLYISIACTLTLFNIGMAIDVQGEMIEPLLEFTTGTTSRVKSFRCSIVPRAGYESLLFQFTVYGDSSV</sequence>
<keyword evidence="8 10" id="KW-0503">Monooxygenase</keyword>
<evidence type="ECO:0000256" key="4">
    <source>
        <dbReference type="ARBA" id="ARBA00022617"/>
    </source>
</evidence>
<name>M5FSG5_DACPD</name>
<dbReference type="PRINTS" id="PR00463">
    <property type="entry name" value="EP450I"/>
</dbReference>
<dbReference type="OrthoDB" id="2789670at2759"/>
<evidence type="ECO:0000313" key="11">
    <source>
        <dbReference type="EMBL" id="EJU00371.1"/>
    </source>
</evidence>
<dbReference type="SUPFAM" id="SSF48264">
    <property type="entry name" value="Cytochrome P450"/>
    <property type="match status" value="1"/>
</dbReference>
<dbReference type="GO" id="GO:0005506">
    <property type="term" value="F:iron ion binding"/>
    <property type="evidence" value="ECO:0007669"/>
    <property type="project" value="InterPro"/>
</dbReference>
<dbReference type="InterPro" id="IPR050364">
    <property type="entry name" value="Cytochrome_P450_fung"/>
</dbReference>
<dbReference type="CDD" id="cd11065">
    <property type="entry name" value="CYP64-like"/>
    <property type="match status" value="1"/>
</dbReference>
<dbReference type="Pfam" id="PF00067">
    <property type="entry name" value="p450"/>
    <property type="match status" value="1"/>
</dbReference>